<keyword evidence="1" id="KW-1133">Transmembrane helix</keyword>
<feature type="transmembrane region" description="Helical" evidence="1">
    <location>
        <begin position="81"/>
        <end position="102"/>
    </location>
</feature>
<accession>A0A2N6SH10</accession>
<sequence>MAFLNYNKDEKLEFNYKRACGLWLIVVALVISVATLIGGKQIINMQVFSIGYVISFFSINMNKKVLNRLSSGSSNEFQNKVASYAIILLFILMFLLGGPFFATENWRLIWLGALMATALHFFPYYFVHGKSMIYLGIICAINIFAGYFFTNIPLEVIAYIDSLIKLVFGIYLLFFSKPSKQK</sequence>
<dbReference type="OrthoDB" id="9782120at2"/>
<feature type="transmembrane region" description="Helical" evidence="1">
    <location>
        <begin position="133"/>
        <end position="150"/>
    </location>
</feature>
<dbReference type="STRING" id="84135.GCA_001052115_00072"/>
<keyword evidence="1" id="KW-0812">Transmembrane</keyword>
<comment type="caution">
    <text evidence="2">The sequence shown here is derived from an EMBL/GenBank/DDBJ whole genome shotgun (WGS) entry which is preliminary data.</text>
</comment>
<feature type="transmembrane region" description="Helical" evidence="1">
    <location>
        <begin position="43"/>
        <end position="61"/>
    </location>
</feature>
<feature type="transmembrane region" description="Helical" evidence="1">
    <location>
        <begin position="156"/>
        <end position="175"/>
    </location>
</feature>
<evidence type="ECO:0000313" key="2">
    <source>
        <dbReference type="EMBL" id="PMC53216.1"/>
    </source>
</evidence>
<gene>
    <name evidence="2" type="ORF">CJ218_01355</name>
</gene>
<feature type="transmembrane region" description="Helical" evidence="1">
    <location>
        <begin position="20"/>
        <end position="37"/>
    </location>
</feature>
<dbReference type="Proteomes" id="UP000235670">
    <property type="component" value="Unassembled WGS sequence"/>
</dbReference>
<name>A0A2N6SH10_9BACL</name>
<evidence type="ECO:0000313" key="3">
    <source>
        <dbReference type="Proteomes" id="UP000235670"/>
    </source>
</evidence>
<dbReference type="Pfam" id="PF20313">
    <property type="entry name" value="DUF6609"/>
    <property type="match status" value="1"/>
</dbReference>
<reference evidence="2 3" key="1">
    <citation type="submission" date="2017-09" db="EMBL/GenBank/DDBJ databases">
        <title>Bacterial strain isolated from the female urinary microbiota.</title>
        <authorList>
            <person name="Thomas-White K."/>
            <person name="Kumar N."/>
            <person name="Forster S."/>
            <person name="Putonti C."/>
            <person name="Lawley T."/>
            <person name="Wolfe A.J."/>
        </authorList>
    </citation>
    <scope>NUCLEOTIDE SEQUENCE [LARGE SCALE GENOMIC DNA]</scope>
    <source>
        <strain evidence="2 3">UMB0186</strain>
    </source>
</reference>
<organism evidence="2 3">
    <name type="scientific">Gemella sanguinis</name>
    <dbReference type="NCBI Taxonomy" id="84135"/>
    <lineage>
        <taxon>Bacteria</taxon>
        <taxon>Bacillati</taxon>
        <taxon>Bacillota</taxon>
        <taxon>Bacilli</taxon>
        <taxon>Bacillales</taxon>
        <taxon>Gemellaceae</taxon>
        <taxon>Gemella</taxon>
    </lineage>
</organism>
<dbReference type="InterPro" id="IPR046717">
    <property type="entry name" value="DUF6609"/>
</dbReference>
<protein>
    <submittedName>
        <fullName evidence="2">Uncharacterized protein</fullName>
    </submittedName>
</protein>
<evidence type="ECO:0000256" key="1">
    <source>
        <dbReference type="SAM" id="Phobius"/>
    </source>
</evidence>
<dbReference type="AlphaFoldDB" id="A0A2N6SH10"/>
<feature type="transmembrane region" description="Helical" evidence="1">
    <location>
        <begin position="108"/>
        <end position="126"/>
    </location>
</feature>
<proteinExistence type="predicted"/>
<keyword evidence="1" id="KW-0472">Membrane</keyword>
<dbReference type="EMBL" id="PNGT01000001">
    <property type="protein sequence ID" value="PMC53216.1"/>
    <property type="molecule type" value="Genomic_DNA"/>
</dbReference>
<dbReference type="RefSeq" id="WP_031550072.1">
    <property type="nucleotide sequence ID" value="NZ_JAAXPT010000002.1"/>
</dbReference>